<evidence type="ECO:0000313" key="3">
    <source>
        <dbReference type="Proteomes" id="UP000494106"/>
    </source>
</evidence>
<keyword evidence="3" id="KW-1185">Reference proteome</keyword>
<comment type="caution">
    <text evidence="2">The sequence shown here is derived from an EMBL/GenBank/DDBJ whole genome shotgun (WGS) entry which is preliminary data.</text>
</comment>
<proteinExistence type="predicted"/>
<sequence length="71" mass="8484">MLRVMRQVEKVRDEMRTNGIEPEEHPDSPNDKRKLYQLCFPHRRRVNRPCQNATANLILTFKVYSLILSET</sequence>
<protein>
    <submittedName>
        <fullName evidence="2">Uncharacterized protein</fullName>
    </submittedName>
</protein>
<feature type="region of interest" description="Disordered" evidence="1">
    <location>
        <begin position="13"/>
        <end position="33"/>
    </location>
</feature>
<dbReference type="AlphaFoldDB" id="A0A8S0Z378"/>
<name>A0A8S0Z378_ARCPL</name>
<dbReference type="EMBL" id="CADEBC010000208">
    <property type="protein sequence ID" value="CAB3226311.1"/>
    <property type="molecule type" value="Genomic_DNA"/>
</dbReference>
<dbReference type="OrthoDB" id="445695at2759"/>
<gene>
    <name evidence="2" type="ORF">APLA_LOCUS2797</name>
</gene>
<organism evidence="2 3">
    <name type="scientific">Arctia plantaginis</name>
    <name type="common">Wood tiger moth</name>
    <name type="synonym">Phalaena plantaginis</name>
    <dbReference type="NCBI Taxonomy" id="874455"/>
    <lineage>
        <taxon>Eukaryota</taxon>
        <taxon>Metazoa</taxon>
        <taxon>Ecdysozoa</taxon>
        <taxon>Arthropoda</taxon>
        <taxon>Hexapoda</taxon>
        <taxon>Insecta</taxon>
        <taxon>Pterygota</taxon>
        <taxon>Neoptera</taxon>
        <taxon>Endopterygota</taxon>
        <taxon>Lepidoptera</taxon>
        <taxon>Glossata</taxon>
        <taxon>Ditrysia</taxon>
        <taxon>Noctuoidea</taxon>
        <taxon>Erebidae</taxon>
        <taxon>Arctiinae</taxon>
        <taxon>Arctia</taxon>
    </lineage>
</organism>
<evidence type="ECO:0000256" key="1">
    <source>
        <dbReference type="SAM" id="MobiDB-lite"/>
    </source>
</evidence>
<reference evidence="2 3" key="1">
    <citation type="submission" date="2020-04" db="EMBL/GenBank/DDBJ databases">
        <authorList>
            <person name="Wallbank WR R."/>
            <person name="Pardo Diaz C."/>
            <person name="Kozak K."/>
            <person name="Martin S."/>
            <person name="Jiggins C."/>
            <person name="Moest M."/>
            <person name="Warren A I."/>
            <person name="Byers J.R.P. K."/>
            <person name="Montejo-Kovacevich G."/>
            <person name="Yen C E."/>
        </authorList>
    </citation>
    <scope>NUCLEOTIDE SEQUENCE [LARGE SCALE GENOMIC DNA]</scope>
</reference>
<dbReference type="Proteomes" id="UP000494106">
    <property type="component" value="Unassembled WGS sequence"/>
</dbReference>
<evidence type="ECO:0000313" key="2">
    <source>
        <dbReference type="EMBL" id="CAB3226311.1"/>
    </source>
</evidence>
<accession>A0A8S0Z378</accession>